<evidence type="ECO:0000313" key="1">
    <source>
        <dbReference type="EMBL" id="RNA14838.1"/>
    </source>
</evidence>
<proteinExistence type="predicted"/>
<evidence type="ECO:0000313" key="2">
    <source>
        <dbReference type="Proteomes" id="UP000276133"/>
    </source>
</evidence>
<gene>
    <name evidence="1" type="ORF">BpHYR1_035796</name>
</gene>
<sequence length="85" mass="10013">MIDQNFKFFAKRKFFFGLGRETSVFLNSNCSIGGTFSSRFEKTALFIFFKNTPYEKNSIYPVYPGYHLFIKVYSRKATDLCYVDI</sequence>
<dbReference type="Proteomes" id="UP000276133">
    <property type="component" value="Unassembled WGS sequence"/>
</dbReference>
<keyword evidence="2" id="KW-1185">Reference proteome</keyword>
<comment type="caution">
    <text evidence="1">The sequence shown here is derived from an EMBL/GenBank/DDBJ whole genome shotgun (WGS) entry which is preliminary data.</text>
</comment>
<protein>
    <submittedName>
        <fullName evidence="1">Uncharacterized protein</fullName>
    </submittedName>
</protein>
<name>A0A3M7QV21_BRAPC</name>
<organism evidence="1 2">
    <name type="scientific">Brachionus plicatilis</name>
    <name type="common">Marine rotifer</name>
    <name type="synonym">Brachionus muelleri</name>
    <dbReference type="NCBI Taxonomy" id="10195"/>
    <lineage>
        <taxon>Eukaryota</taxon>
        <taxon>Metazoa</taxon>
        <taxon>Spiralia</taxon>
        <taxon>Gnathifera</taxon>
        <taxon>Rotifera</taxon>
        <taxon>Eurotatoria</taxon>
        <taxon>Monogononta</taxon>
        <taxon>Pseudotrocha</taxon>
        <taxon>Ploima</taxon>
        <taxon>Brachionidae</taxon>
        <taxon>Brachionus</taxon>
    </lineage>
</organism>
<accession>A0A3M7QV21</accession>
<dbReference type="AlphaFoldDB" id="A0A3M7QV21"/>
<reference evidence="1 2" key="1">
    <citation type="journal article" date="2018" name="Sci. Rep.">
        <title>Genomic signatures of local adaptation to the degree of environmental predictability in rotifers.</title>
        <authorList>
            <person name="Franch-Gras L."/>
            <person name="Hahn C."/>
            <person name="Garcia-Roger E.M."/>
            <person name="Carmona M.J."/>
            <person name="Serra M."/>
            <person name="Gomez A."/>
        </authorList>
    </citation>
    <scope>NUCLEOTIDE SEQUENCE [LARGE SCALE GENOMIC DNA]</scope>
    <source>
        <strain evidence="1">HYR1</strain>
    </source>
</reference>
<dbReference type="EMBL" id="REGN01005100">
    <property type="protein sequence ID" value="RNA14838.1"/>
    <property type="molecule type" value="Genomic_DNA"/>
</dbReference>